<dbReference type="InterPro" id="IPR030382">
    <property type="entry name" value="MeTrfase_TRM5/TYW2"/>
</dbReference>
<dbReference type="KEGG" id="mefw:F1737_08475"/>
<dbReference type="Gene3D" id="3.40.50.150">
    <property type="entry name" value="Vaccinia Virus protein VP39"/>
    <property type="match status" value="1"/>
</dbReference>
<dbReference type="GO" id="GO:0008175">
    <property type="term" value="F:tRNA methyltransferase activity"/>
    <property type="evidence" value="ECO:0007669"/>
    <property type="project" value="TreeGrafter"/>
</dbReference>
<protein>
    <submittedName>
        <fullName evidence="7">Methyltransferase</fullName>
    </submittedName>
</protein>
<evidence type="ECO:0000313" key="7">
    <source>
        <dbReference type="EMBL" id="WOF16721.1"/>
    </source>
</evidence>
<keyword evidence="4" id="KW-0949">S-adenosyl-L-methionine</keyword>
<evidence type="ECO:0000256" key="4">
    <source>
        <dbReference type="ARBA" id="ARBA00022691"/>
    </source>
</evidence>
<dbReference type="AlphaFoldDB" id="A0AA97I499"/>
<keyword evidence="1" id="KW-0963">Cytoplasm</keyword>
<dbReference type="RefSeq" id="WP_317136147.1">
    <property type="nucleotide sequence ID" value="NZ_CP043875.1"/>
</dbReference>
<sequence>MSRKLFGVRVEKSKGEITRRELLGAGALSNDFRPLNDGDYLIFPVADEMMATGEYIFEERPKKEALPRHELIGGIAIMQDDDVRSAGLLLKSRPVIHTVLHSESAVQGEYRIKEFKVLAGKDTTETLYVEYGHRFLIDLSVAYFSARLANERQRIYEIMDENERVLDMFAGVGPFPIALSDKASVIFAGDINPGAVSLMQKNIGLNKKRNIIPMLADALHLGNILPAHSFDRIIMNLPMTSDEFLEVAFKLCKKGGTVHFYTLQSEEGEMTDTLRRFTKGSIREKMVRSYSPVQHHAVYDVCCE</sequence>
<dbReference type="InterPro" id="IPR029063">
    <property type="entry name" value="SAM-dependent_MTases_sf"/>
</dbReference>
<dbReference type="Pfam" id="PF18093">
    <property type="entry name" value="Trm5_N"/>
    <property type="match status" value="1"/>
</dbReference>
<organism evidence="7 8">
    <name type="scientific">Methanochimaera problematica</name>
    <dbReference type="NCBI Taxonomy" id="2609417"/>
    <lineage>
        <taxon>Archaea</taxon>
        <taxon>Methanobacteriati</taxon>
        <taxon>Methanobacteriota</taxon>
        <taxon>Stenosarchaea group</taxon>
        <taxon>Methanomicrobia</taxon>
        <taxon>Methanomicrobiales</taxon>
        <taxon>Methanomicrobiaceae</taxon>
        <taxon>Methanochimaera</taxon>
    </lineage>
</organism>
<dbReference type="GO" id="GO:0005737">
    <property type="term" value="C:cytoplasm"/>
    <property type="evidence" value="ECO:0007669"/>
    <property type="project" value="TreeGrafter"/>
</dbReference>
<proteinExistence type="predicted"/>
<dbReference type="CDD" id="cd02440">
    <property type="entry name" value="AdoMet_MTases"/>
    <property type="match status" value="1"/>
</dbReference>
<dbReference type="PANTHER" id="PTHR23245">
    <property type="entry name" value="TRNA METHYLTRANSFERASE"/>
    <property type="match status" value="1"/>
</dbReference>
<reference evidence="7 8" key="1">
    <citation type="submission" date="2019-09" db="EMBL/GenBank/DDBJ databases">
        <title>The complete genome of Methanoplanus sp. FWC-SCC4.</title>
        <authorList>
            <person name="Chen S.-C."/>
            <person name="Zhou Y.-Z."/>
            <person name="Lai M.-C."/>
        </authorList>
    </citation>
    <scope>NUCLEOTIDE SEQUENCE [LARGE SCALE GENOMIC DNA]</scope>
    <source>
        <strain evidence="7 8">FWC-SCC4</strain>
    </source>
</reference>
<dbReference type="SUPFAM" id="SSF53335">
    <property type="entry name" value="S-adenosyl-L-methionine-dependent methyltransferases"/>
    <property type="match status" value="1"/>
</dbReference>
<keyword evidence="8" id="KW-1185">Reference proteome</keyword>
<dbReference type="EMBL" id="CP043875">
    <property type="protein sequence ID" value="WOF16721.1"/>
    <property type="molecule type" value="Genomic_DNA"/>
</dbReference>
<evidence type="ECO:0000259" key="6">
    <source>
        <dbReference type="PROSITE" id="PS51684"/>
    </source>
</evidence>
<gene>
    <name evidence="7" type="ORF">F1737_08475</name>
</gene>
<dbReference type="InterPro" id="IPR040601">
    <property type="entry name" value="Trm5a/b_N"/>
</dbReference>
<name>A0AA97I499_9EURY</name>
<dbReference type="GO" id="GO:0002939">
    <property type="term" value="P:tRNA N1-guanine methylation"/>
    <property type="evidence" value="ECO:0007669"/>
    <property type="project" value="TreeGrafter"/>
</dbReference>
<dbReference type="PROSITE" id="PS51684">
    <property type="entry name" value="SAM_MT_TRM5_TYW2"/>
    <property type="match status" value="1"/>
</dbReference>
<dbReference type="GeneID" id="85230192"/>
<evidence type="ECO:0000256" key="3">
    <source>
        <dbReference type="ARBA" id="ARBA00022679"/>
    </source>
</evidence>
<keyword evidence="2 7" id="KW-0489">Methyltransferase</keyword>
<keyword evidence="5" id="KW-0819">tRNA processing</keyword>
<accession>A0AA97I499</accession>
<dbReference type="Gene3D" id="3.30.70.2580">
    <property type="match status" value="1"/>
</dbReference>
<dbReference type="PANTHER" id="PTHR23245:SF36">
    <property type="entry name" value="TRNA (GUANINE(37)-N1)-METHYLTRANSFERASE"/>
    <property type="match status" value="1"/>
</dbReference>
<evidence type="ECO:0000256" key="1">
    <source>
        <dbReference type="ARBA" id="ARBA00022490"/>
    </source>
</evidence>
<dbReference type="Proteomes" id="UP001301797">
    <property type="component" value="Chromosome"/>
</dbReference>
<evidence type="ECO:0000313" key="8">
    <source>
        <dbReference type="Proteomes" id="UP001301797"/>
    </source>
</evidence>
<evidence type="ECO:0000256" key="5">
    <source>
        <dbReference type="ARBA" id="ARBA00022694"/>
    </source>
</evidence>
<evidence type="ECO:0000256" key="2">
    <source>
        <dbReference type="ARBA" id="ARBA00022603"/>
    </source>
</evidence>
<dbReference type="Pfam" id="PF02475">
    <property type="entry name" value="TRM5-TYW2_MTfase"/>
    <property type="match status" value="1"/>
</dbReference>
<feature type="domain" description="SAM-dependent methyltransferase TRM5/TYW2-type" evidence="6">
    <location>
        <begin position="69"/>
        <end position="304"/>
    </location>
</feature>
<dbReference type="InterPro" id="IPR056743">
    <property type="entry name" value="TRM5-TYW2-like_MTfase"/>
</dbReference>
<keyword evidence="3" id="KW-0808">Transferase</keyword>